<dbReference type="EMBL" id="JNBR01001918">
    <property type="protein sequence ID" value="OQR84248.1"/>
    <property type="molecule type" value="Genomic_DNA"/>
</dbReference>
<dbReference type="Proteomes" id="UP000243579">
    <property type="component" value="Unassembled WGS sequence"/>
</dbReference>
<organism evidence="2 3">
    <name type="scientific">Achlya hypogyna</name>
    <name type="common">Oomycete</name>
    <name type="synonym">Protoachlya hypogyna</name>
    <dbReference type="NCBI Taxonomy" id="1202772"/>
    <lineage>
        <taxon>Eukaryota</taxon>
        <taxon>Sar</taxon>
        <taxon>Stramenopiles</taxon>
        <taxon>Oomycota</taxon>
        <taxon>Saprolegniomycetes</taxon>
        <taxon>Saprolegniales</taxon>
        <taxon>Achlyaceae</taxon>
        <taxon>Achlya</taxon>
    </lineage>
</organism>
<sequence length="1681" mass="180837">MVAAAETAGNSGSAKVTSVLVGLLLLTLVYWGRQYLLGRFVACMLSLMTHERVTIRQISLQPLQLFHVEIVTRQGLALLVSRVQVDVHLKAFFATFGVGKLVRLYVDDITLRVIIASAIPPPPPNRRSTKSMTVVLGILKCTQLRIRSIDCQGVGPDFQGGYFGATCALRDVDVRIGDVTAKAVSVVATHTNLRLAGRLQTSPTLCAIEDPVIDLHLSSLHYTVQIDSESLHPTAIHVTGHNDIDPRINVGVHASLLQWVLAREAKQPLQSGEKPPVAVTLEKTTVGCKFHYGTDAGLATGCYVQALQIAHQPRSEGVEATIEATLDTVAMQDITRGIEKPIATVERITGRLHQLKTLEAETIHISGDLDTVGVDLTATTREAIEIADAVLTKCMKSQTPTVSRPCAMAVNLRCNHGTFQCREGDNLVALAVAMDGVHLDVAKAAEQKRIQLECRRGLLKLHTPTYATVDVDVGSLVLHFTEAIRPTRTIAVDMSCGEVDVTAENLPVAQLRSLLVATKEIADELQVGVNVDRASVEWPFASHRRRLDMGDEAQNTLRWAEALITRPTPAAAKPARKLALLLECREALATVVDVPDIGTCCIVLHVAQVELKETLSARIFAVHSSRASLQRAGAPLVLVTALSITENKPADEAGQATIQLDVGTMAVHLQDHLRILALILQLHDLANTKLHSSEPRLPPPLKLHLNVPQLSVDLLDTSGAHCVLNAHHLVLTADVVTASSSAMPPAVATLLADLDTVLDYENYRSHISRVLAIAVEIDLKQLEVVIKTAPHDVLASLELKHLVVSGSVLDVAATFAAVDPRAPPKRVGLLLHIAGDALAVRASEPRRAGESLPHVMAALAACVDTAGLDPTSTPTVNPRLKFFGGVDIALTNSQYTHTLAPDVALVLRVGQFQLVCDKCYRIDCHLAGLTLGIPADVVALARVAVIAQWLVEPRADGVDVWSTTVAASVRALHDTDVNLLALEWSTLVAAIAASELLTAQPTAPAVAPAARSHTIAQVSLQLTVAPLQLAWWEGHTAGHAFLVAAETVDVTLVLAQEATSVAGEGQQWALPKCRVAATGTKAFQLESRSTTPAGLLPFARPSPSAFFIDAGVIEYAKSSLPFVPIHVDDFKLLWTLKLRDQLADASARVHADLMRLGQQNASVATPPAAASDTPVAVTAPASLLELLEQGKLGPRVASAREAPAAAEPAPELVKKYQLDIEHAQINVLEPTSKSSLVVAARHLHVEWGYDSSGRQSMAHARLREMQWLVAPLDVDIGAGILWYAAHRPGGSLLRPVLEECAVSVSYALQLSNDAMTVDVELPALALTVDSTQFHQCLSVVKHVLLAPPSKKALPLPPPVDGAKGLKGKRLAQTIADELRMRDLRSPPGPAVALKTVGFHVGHAACRLRTSPEDGNIEFVLLELTAATGRHVFYDSTSTKFTLNLEWLEIQNLKPGAASMNFDDPMAVLTPRLEAGTPPGATMLSLRAESQPLGSKDNPALRVYDVLEVSFFPGVAYDLAIQLAVDFYELMFTFFFGAVSRTDSAKRPAVRPAAPVGDDLDTDEVDDLDMAGADEVFFFNYVRVGSLCLHVASHGFVVNLNGFGLELPPFLCRGKLCTWKRLLRKFELHLAWCVSKESASSGLNHVKKKLFTLGRKGAVEKKVRGANMTALFGPYHRPPPES</sequence>
<feature type="transmembrane region" description="Helical" evidence="1">
    <location>
        <begin position="12"/>
        <end position="31"/>
    </location>
</feature>
<keyword evidence="3" id="KW-1185">Reference proteome</keyword>
<dbReference type="InterPro" id="IPR045167">
    <property type="entry name" value="Hobbit"/>
</dbReference>
<protein>
    <submittedName>
        <fullName evidence="2">Uncharacterized protein</fullName>
    </submittedName>
</protein>
<dbReference type="OrthoDB" id="77091at2759"/>
<name>A0A1V9YEW5_ACHHY</name>
<evidence type="ECO:0000313" key="2">
    <source>
        <dbReference type="EMBL" id="OQR84248.1"/>
    </source>
</evidence>
<keyword evidence="1" id="KW-0472">Membrane</keyword>
<comment type="caution">
    <text evidence="2">The sequence shown here is derived from an EMBL/GenBank/DDBJ whole genome shotgun (WGS) entry which is preliminary data.</text>
</comment>
<evidence type="ECO:0000313" key="3">
    <source>
        <dbReference type="Proteomes" id="UP000243579"/>
    </source>
</evidence>
<evidence type="ECO:0000256" key="1">
    <source>
        <dbReference type="SAM" id="Phobius"/>
    </source>
</evidence>
<reference evidence="2 3" key="1">
    <citation type="journal article" date="2014" name="Genome Biol. Evol.">
        <title>The secreted proteins of Achlya hypogyna and Thraustotheca clavata identify the ancestral oomycete secretome and reveal gene acquisitions by horizontal gene transfer.</title>
        <authorList>
            <person name="Misner I."/>
            <person name="Blouin N."/>
            <person name="Leonard G."/>
            <person name="Richards T.A."/>
            <person name="Lane C.E."/>
        </authorList>
    </citation>
    <scope>NUCLEOTIDE SEQUENCE [LARGE SCALE GENOMIC DNA]</scope>
    <source>
        <strain evidence="2 3">ATCC 48635</strain>
    </source>
</reference>
<proteinExistence type="predicted"/>
<dbReference type="PANTHER" id="PTHR15678:SF6">
    <property type="entry name" value="BRIDGE-LIKE LIPID TRANSFER PROTEIN FAMILY MEMBER 2"/>
    <property type="match status" value="1"/>
</dbReference>
<keyword evidence="1" id="KW-0812">Transmembrane</keyword>
<keyword evidence="1" id="KW-1133">Transmembrane helix</keyword>
<dbReference type="PANTHER" id="PTHR15678">
    <property type="entry name" value="ANTIGEN MLAA-22-RELATED"/>
    <property type="match status" value="1"/>
</dbReference>
<accession>A0A1V9YEW5</accession>
<gene>
    <name evidence="2" type="ORF">ACHHYP_13666</name>
</gene>